<feature type="transmembrane region" description="Helical" evidence="12">
    <location>
        <begin position="100"/>
        <end position="120"/>
    </location>
</feature>
<keyword evidence="3" id="KW-0813">Transport</keyword>
<dbReference type="InterPro" id="IPR038377">
    <property type="entry name" value="Na/Glc_symporter_sf"/>
</dbReference>
<evidence type="ECO:0000256" key="3">
    <source>
        <dbReference type="ARBA" id="ARBA00022448"/>
    </source>
</evidence>
<evidence type="ECO:0000256" key="5">
    <source>
        <dbReference type="ARBA" id="ARBA00022692"/>
    </source>
</evidence>
<evidence type="ECO:0000256" key="9">
    <source>
        <dbReference type="ARBA" id="ARBA00023136"/>
    </source>
</evidence>
<reference evidence="13" key="1">
    <citation type="submission" date="2021-04" db="EMBL/GenBank/DDBJ databases">
        <authorList>
            <consortium name="Molecular Ecology Group"/>
        </authorList>
    </citation>
    <scope>NUCLEOTIDE SEQUENCE</scope>
</reference>
<evidence type="ECO:0000256" key="7">
    <source>
        <dbReference type="ARBA" id="ARBA00023053"/>
    </source>
</evidence>
<evidence type="ECO:0000256" key="11">
    <source>
        <dbReference type="RuleBase" id="RU362091"/>
    </source>
</evidence>
<dbReference type="PANTHER" id="PTHR42985">
    <property type="entry name" value="SODIUM-COUPLED MONOCARBOXYLATE TRANSPORTER"/>
    <property type="match status" value="1"/>
</dbReference>
<accession>A0A8S3Z9S1</accession>
<sequence length="277" mass="29020">LSVIYGGIMILTGLVLLAYFFSIECDPLKAGYIKNRNQLMPYFVMQSLSFLPGLPGLYMATIFSGALSTLSSGINSLTANTVEDFLGGVLANKRESTVTAISKFTVCVYGALIIGLAYLAREMPGPVTQTTYTALGATSGPLVGVFILGATFPQANAVGTMFGLIVGLTLNIWISIGSVLYGAPTPPLPYGSVDKCLAQNASASAGMWNSSWIDQVTQATATVSYTAATATLTVASSTAVGRGIHDGFSFYDLSYVWTPLIGFLITVLLGLTVSIIV</sequence>
<dbReference type="OrthoDB" id="6154641at2759"/>
<feature type="transmembrane region" description="Helical" evidence="12">
    <location>
        <begin position="162"/>
        <end position="183"/>
    </location>
</feature>
<keyword evidence="9 12" id="KW-0472">Membrane</keyword>
<organism evidence="13 14">
    <name type="scientific">Candidula unifasciata</name>
    <dbReference type="NCBI Taxonomy" id="100452"/>
    <lineage>
        <taxon>Eukaryota</taxon>
        <taxon>Metazoa</taxon>
        <taxon>Spiralia</taxon>
        <taxon>Lophotrochozoa</taxon>
        <taxon>Mollusca</taxon>
        <taxon>Gastropoda</taxon>
        <taxon>Heterobranchia</taxon>
        <taxon>Euthyneura</taxon>
        <taxon>Panpulmonata</taxon>
        <taxon>Eupulmonata</taxon>
        <taxon>Stylommatophora</taxon>
        <taxon>Helicina</taxon>
        <taxon>Helicoidea</taxon>
        <taxon>Geomitridae</taxon>
        <taxon>Candidula</taxon>
    </lineage>
</organism>
<dbReference type="GO" id="GO:0005886">
    <property type="term" value="C:plasma membrane"/>
    <property type="evidence" value="ECO:0007669"/>
    <property type="project" value="UniProtKB-SubCell"/>
</dbReference>
<proteinExistence type="inferred from homology"/>
<dbReference type="Gene3D" id="1.20.1730.10">
    <property type="entry name" value="Sodium/glucose cotransporter"/>
    <property type="match status" value="1"/>
</dbReference>
<gene>
    <name evidence="13" type="ORF">CUNI_LOCUS9350</name>
</gene>
<dbReference type="GO" id="GO:0015293">
    <property type="term" value="F:symporter activity"/>
    <property type="evidence" value="ECO:0007669"/>
    <property type="project" value="TreeGrafter"/>
</dbReference>
<name>A0A8S3Z9S1_9EUPU</name>
<feature type="transmembrane region" description="Helical" evidence="12">
    <location>
        <begin position="255"/>
        <end position="276"/>
    </location>
</feature>
<keyword evidence="6 12" id="KW-1133">Transmembrane helix</keyword>
<keyword evidence="8" id="KW-0406">Ion transport</keyword>
<protein>
    <recommendedName>
        <fullName evidence="15">Sodium-coupled monocarboxylate transporter 1</fullName>
    </recommendedName>
</protein>
<comment type="caution">
    <text evidence="13">The sequence shown here is derived from an EMBL/GenBank/DDBJ whole genome shotgun (WGS) entry which is preliminary data.</text>
</comment>
<evidence type="ECO:0000256" key="10">
    <source>
        <dbReference type="ARBA" id="ARBA00023201"/>
    </source>
</evidence>
<keyword evidence="4" id="KW-1003">Cell membrane</keyword>
<dbReference type="InterPro" id="IPR051163">
    <property type="entry name" value="Sodium:Solute_Symporter_SSF"/>
</dbReference>
<feature type="transmembrane region" description="Helical" evidence="12">
    <location>
        <begin position="132"/>
        <end position="150"/>
    </location>
</feature>
<feature type="transmembrane region" description="Helical" evidence="12">
    <location>
        <begin position="49"/>
        <end position="70"/>
    </location>
</feature>
<dbReference type="AlphaFoldDB" id="A0A8S3Z9S1"/>
<evidence type="ECO:0000256" key="8">
    <source>
        <dbReference type="ARBA" id="ARBA00023065"/>
    </source>
</evidence>
<comment type="similarity">
    <text evidence="2 11">Belongs to the sodium:solute symporter (SSF) (TC 2.A.21) family.</text>
</comment>
<keyword evidence="7" id="KW-0915">Sodium</keyword>
<feature type="non-terminal residue" evidence="13">
    <location>
        <position position="277"/>
    </location>
</feature>
<keyword evidence="10" id="KW-0739">Sodium transport</keyword>
<dbReference type="GO" id="GO:0006814">
    <property type="term" value="P:sodium ion transport"/>
    <property type="evidence" value="ECO:0007669"/>
    <property type="project" value="UniProtKB-KW"/>
</dbReference>
<evidence type="ECO:0000256" key="2">
    <source>
        <dbReference type="ARBA" id="ARBA00006434"/>
    </source>
</evidence>
<evidence type="ECO:0000256" key="1">
    <source>
        <dbReference type="ARBA" id="ARBA00004651"/>
    </source>
</evidence>
<dbReference type="Pfam" id="PF00474">
    <property type="entry name" value="SSF"/>
    <property type="match status" value="1"/>
</dbReference>
<dbReference type="EMBL" id="CAJHNH020001620">
    <property type="protein sequence ID" value="CAG5123792.1"/>
    <property type="molecule type" value="Genomic_DNA"/>
</dbReference>
<evidence type="ECO:0000313" key="13">
    <source>
        <dbReference type="EMBL" id="CAG5123792.1"/>
    </source>
</evidence>
<keyword evidence="14" id="KW-1185">Reference proteome</keyword>
<dbReference type="PROSITE" id="PS50283">
    <property type="entry name" value="NA_SOLUT_SYMP_3"/>
    <property type="match status" value="1"/>
</dbReference>
<evidence type="ECO:0008006" key="15">
    <source>
        <dbReference type="Google" id="ProtNLM"/>
    </source>
</evidence>
<dbReference type="Proteomes" id="UP000678393">
    <property type="component" value="Unassembled WGS sequence"/>
</dbReference>
<feature type="non-terminal residue" evidence="13">
    <location>
        <position position="1"/>
    </location>
</feature>
<evidence type="ECO:0000313" key="14">
    <source>
        <dbReference type="Proteomes" id="UP000678393"/>
    </source>
</evidence>
<evidence type="ECO:0000256" key="6">
    <source>
        <dbReference type="ARBA" id="ARBA00022989"/>
    </source>
</evidence>
<evidence type="ECO:0000256" key="4">
    <source>
        <dbReference type="ARBA" id="ARBA00022475"/>
    </source>
</evidence>
<dbReference type="InterPro" id="IPR001734">
    <property type="entry name" value="Na/solute_symporter"/>
</dbReference>
<comment type="subcellular location">
    <subcellularLocation>
        <location evidence="1">Cell membrane</location>
        <topology evidence="1">Multi-pass membrane protein</topology>
    </subcellularLocation>
</comment>
<keyword evidence="5 12" id="KW-0812">Transmembrane</keyword>
<dbReference type="PANTHER" id="PTHR42985:SF40">
    <property type="entry name" value="LD47995P-RELATED"/>
    <property type="match status" value="1"/>
</dbReference>
<evidence type="ECO:0000256" key="12">
    <source>
        <dbReference type="SAM" id="Phobius"/>
    </source>
</evidence>